<evidence type="ECO:0000313" key="5">
    <source>
        <dbReference type="Proteomes" id="UP001596113"/>
    </source>
</evidence>
<dbReference type="NCBIfam" id="NF012211">
    <property type="entry name" value="tand_rpt_95"/>
    <property type="match status" value="3"/>
</dbReference>
<evidence type="ECO:0000313" key="4">
    <source>
        <dbReference type="EMBL" id="MFC5404287.1"/>
    </source>
</evidence>
<feature type="signal peptide" evidence="2">
    <location>
        <begin position="1"/>
        <end position="29"/>
    </location>
</feature>
<accession>A0ABW0HZ14</accession>
<name>A0ABW0HZ14_9BACL</name>
<feature type="chain" id="PRO_5046281039" evidence="2">
    <location>
        <begin position="30"/>
        <end position="2034"/>
    </location>
</feature>
<dbReference type="Proteomes" id="UP001596113">
    <property type="component" value="Unassembled WGS sequence"/>
</dbReference>
<dbReference type="RefSeq" id="WP_378134468.1">
    <property type="nucleotide sequence ID" value="NZ_JBHSMI010000026.1"/>
</dbReference>
<protein>
    <submittedName>
        <fullName evidence="4">Ig-like domain-containing protein</fullName>
    </submittedName>
</protein>
<dbReference type="PROSITE" id="PS51272">
    <property type="entry name" value="SLH"/>
    <property type="match status" value="3"/>
</dbReference>
<dbReference type="Gene3D" id="3.20.20.80">
    <property type="entry name" value="Glycosidases"/>
    <property type="match status" value="2"/>
</dbReference>
<feature type="domain" description="SLH" evidence="3">
    <location>
        <begin position="1978"/>
        <end position="2034"/>
    </location>
</feature>
<dbReference type="Gene3D" id="2.60.40.3440">
    <property type="match status" value="3"/>
</dbReference>
<dbReference type="InterPro" id="IPR001119">
    <property type="entry name" value="SLH_dom"/>
</dbReference>
<feature type="domain" description="SLH" evidence="3">
    <location>
        <begin position="1855"/>
        <end position="1918"/>
    </location>
</feature>
<dbReference type="Pfam" id="PF17963">
    <property type="entry name" value="Big_9"/>
    <property type="match status" value="3"/>
</dbReference>
<feature type="region of interest" description="Disordered" evidence="1">
    <location>
        <begin position="668"/>
        <end position="687"/>
    </location>
</feature>
<dbReference type="InterPro" id="IPR051465">
    <property type="entry name" value="Cell_Envelope_Struct_Comp"/>
</dbReference>
<gene>
    <name evidence="4" type="ORF">ACFPOF_16225</name>
</gene>
<sequence length="2034" mass="220221">MAKLVKRLLPVMVSAMIMCSLIPAGFAAANEPGQPDRNAFPIGIYIPPPPEDVNQGTYEDIADMNVNFIIGGNSHYTFDVNDRALGFAAANGLKMLVTDEHFVVNHPVISQNEGGDTAVVTRTHSWGQTFTTPETGSNWSINIVELNADKANWPQNATLTLRLYKSPSKTQLLAMKTFNSPSEHPDFALGVAVQTNTSYYLELTSNGNSGVALTTSHSDAYAGGQAYDNGTALAGKDMWFNISYVSPVYEHGDKPSESGLADVVDHYKDNPAVMGYTLKDEPPANMLTLVDDTVKTLKELDPARPSFVNLFPSEAGSTLNLSNDATGEYVSSETPLGQTFTTSADQTTVKTVQWFVNKGSWQAGENLTVTLWDSPNKNIAIARSTLEAAANDWPVFTLNAAVEPHRRYYMELTHNGQGDDKIGQVVRSGTNKKWYNGGNAYINGQAINADFWFTINQNIEAYTYEDYVYRWGYTNPEHLVYDSYPFLVNNGFLESYYYNLEVVRRQAKTISKDFWTFLQSVGLPWLREPSENDMRYNVYTNLAYGAKGIMYFTYWTPIYEGFYGSLILPDGSKNDTYYYAQNLNKEVLHLGPTLNRLTSEDVYHTGDLPRETTALPNDFFWQVTDTTLPAVIGSFHDENGNKYVMVVNRDTEQARRLSFKLPSKPESVLEISKETGNETSTNYDPDTGELSAQFAPGEGRLYKTSLISNLNELPIARSLIIEGSTRTSISGTLNAIDPDQDAIIYSIEDEAANGAVTITDSRTGSFTYVPNDGFSGTDTFTYKVNDGQSDSNIATVSITISSSLTGTAKVAAGTTVGTTRLLSDVGSGNHLAVRLSPNPIAAPFAGDPVPMGAEVINPYVSGADLAGVAAGMYAGVYEVDASNKIVGFTLLHLKKEHILSSYDYHLQNKFPIGVANGPEPEQATSAKYTEISAMNANFIIDSNKNGVIADTDSALELAEANGLKMMIDAENFAGSDRPSDDELDAWTNHFKVNSALLGYNLYQHPNSHLYSSLIAADTRLKLNDPSHLTYVNLAGVGNYSFGSNGGFITPATPIGQMIHTKKGQTEINTVTLSAGVSTNPWSTPILTLWDSPAKLVKIDSARINDRPNTSFPTFTFNNAHVHENTNYYVEMTVTGEYEGLMWVNYQLNPNGTATNNGVPVYGDYFYTINGETQIYEGYVQAWAETNPSILSFDQNPFRMDGSLDQNYYTNLELFRAEAVRRDVPLWSQIQSAGWNGVTKAPSQSELTYQLYTNLAYGVKGIVYSSYETKTAAGFNDGLILPDGTPNQSYYWAQQLNAEVLNIGTTLSKLKSEAVYHTGTLPSGTQPLPASFFWQPQDASAPLIISSFKDKQDRSYVMVVNRDTQNSLATSFKITSLPTSVNEVSKNSGAEEITNYDSNTGILSGVFAPGEGKLYALDNTVNHAPVASDISLATHTKTAVSGMLSAADSDLDALTYSIVSHGTKGVAFITNPVSGAFTYIPDAGASGVDTLTYRVFDGKNYSDIATVTINVIPAVPGIPGGASLVPADASGTTSVSAVAGAGNHLVLQLSSSRIASPYTDEPVPTGAGIIDDYTSGTVIPVAHEGMYVGVYVVNAANQVLGFQQLKVTRHSLMNQAPSATNVSLTTLLNTSVNGALFATDSDLDPLTYSIVSQGTKGVALITDQATGAFKYTPNSGVTGTDTFTYRAFDGKNYSNIATVTVKIILESTNVTVPGGPVQAETYASADGKLQLPSGKEGKVSLNDSIFIVIPAGTTSSDMLWSVAQVSHPEALNNNSAQLVSSIFEITASKTGNIKQPFIITFKIDPQRATADRTAAVYYYDSLKHVWVKLGGQVEGDQISVAANKPGQYAVFSETTDEQAMFQDTAKHWAETGIKQAVALGIVKGYPDGTFKPDRAVTRAEFVVMLLKALKLDVPETTTLFTDLDTIGSWGKEALLQAVQAGIVAGYSDNTLRPNAVISRTEMVVMAARALKLKLENIDSTDFADDGDIPEWGRAAVAAAKEQGLVQGQTNNKFNPDAATTRAEALTLILRLLMSN</sequence>
<evidence type="ECO:0000256" key="1">
    <source>
        <dbReference type="SAM" id="MobiDB-lite"/>
    </source>
</evidence>
<dbReference type="Pfam" id="PF00395">
    <property type="entry name" value="SLH"/>
    <property type="match status" value="3"/>
</dbReference>
<feature type="domain" description="SLH" evidence="3">
    <location>
        <begin position="1919"/>
        <end position="1977"/>
    </location>
</feature>
<keyword evidence="5" id="KW-1185">Reference proteome</keyword>
<dbReference type="EMBL" id="JBHSMI010000026">
    <property type="protein sequence ID" value="MFC5404287.1"/>
    <property type="molecule type" value="Genomic_DNA"/>
</dbReference>
<dbReference type="PANTHER" id="PTHR43308">
    <property type="entry name" value="OUTER MEMBRANE PROTEIN ALPHA-RELATED"/>
    <property type="match status" value="1"/>
</dbReference>
<keyword evidence="2" id="KW-0732">Signal</keyword>
<dbReference type="InterPro" id="IPR040751">
    <property type="entry name" value="SbsC_C"/>
</dbReference>
<evidence type="ECO:0000259" key="3">
    <source>
        <dbReference type="PROSITE" id="PS51272"/>
    </source>
</evidence>
<evidence type="ECO:0000256" key="2">
    <source>
        <dbReference type="SAM" id="SignalP"/>
    </source>
</evidence>
<dbReference type="PANTHER" id="PTHR43308:SF5">
    <property type="entry name" value="S-LAYER PROTEIN _ PEPTIDOGLYCAN ENDO-BETA-N-ACETYLGLUCOSAMINIDASE"/>
    <property type="match status" value="1"/>
</dbReference>
<proteinExistence type="predicted"/>
<comment type="caution">
    <text evidence="4">The sequence shown here is derived from an EMBL/GenBank/DDBJ whole genome shotgun (WGS) entry which is preliminary data.</text>
</comment>
<dbReference type="Pfam" id="PF18316">
    <property type="entry name" value="S-l_SbsC_C"/>
    <property type="match status" value="2"/>
</dbReference>
<organism evidence="4 5">
    <name type="scientific">Cohnella soli</name>
    <dbReference type="NCBI Taxonomy" id="425005"/>
    <lineage>
        <taxon>Bacteria</taxon>
        <taxon>Bacillati</taxon>
        <taxon>Bacillota</taxon>
        <taxon>Bacilli</taxon>
        <taxon>Bacillales</taxon>
        <taxon>Paenibacillaceae</taxon>
        <taxon>Cohnella</taxon>
    </lineage>
</organism>
<reference evidence="5" key="1">
    <citation type="journal article" date="2019" name="Int. J. Syst. Evol. Microbiol.">
        <title>The Global Catalogue of Microorganisms (GCM) 10K type strain sequencing project: providing services to taxonomists for standard genome sequencing and annotation.</title>
        <authorList>
            <consortium name="The Broad Institute Genomics Platform"/>
            <consortium name="The Broad Institute Genome Sequencing Center for Infectious Disease"/>
            <person name="Wu L."/>
            <person name="Ma J."/>
        </authorList>
    </citation>
    <scope>NUCLEOTIDE SEQUENCE [LARGE SCALE GENOMIC DNA]</scope>
    <source>
        <strain evidence="5">CGMCC 1.18575</strain>
    </source>
</reference>